<gene>
    <name evidence="2" type="ORF">Sangu_2126700</name>
</gene>
<protein>
    <submittedName>
        <fullName evidence="2">Uncharacterized protein</fullName>
    </submittedName>
</protein>
<reference evidence="2" key="1">
    <citation type="submission" date="2020-06" db="EMBL/GenBank/DDBJ databases">
        <authorList>
            <person name="Li T."/>
            <person name="Hu X."/>
            <person name="Zhang T."/>
            <person name="Song X."/>
            <person name="Zhang H."/>
            <person name="Dai N."/>
            <person name="Sheng W."/>
            <person name="Hou X."/>
            <person name="Wei L."/>
        </authorList>
    </citation>
    <scope>NUCLEOTIDE SEQUENCE</scope>
    <source>
        <strain evidence="2">G01</strain>
        <tissue evidence="2">Leaf</tissue>
    </source>
</reference>
<feature type="compositionally biased region" description="Pro residues" evidence="1">
    <location>
        <begin position="64"/>
        <end position="79"/>
    </location>
</feature>
<comment type="caution">
    <text evidence="2">The sequence shown here is derived from an EMBL/GenBank/DDBJ whole genome shotgun (WGS) entry which is preliminary data.</text>
</comment>
<evidence type="ECO:0000313" key="2">
    <source>
        <dbReference type="EMBL" id="KAL0317124.1"/>
    </source>
</evidence>
<sequence length="113" mass="11678">MAAGLFSQKIDITHYFQPLEIDAVRARKAAVREQKRLEQELIQPRVGSSVSAAPVGASAGSGRPSPPPTTHTAGPSPPPKRPRGAPSILQGDALTGGVVLAGVLPIGSARVVW</sequence>
<accession>A0AAW2LFB4</accession>
<reference evidence="2" key="2">
    <citation type="journal article" date="2024" name="Plant">
        <title>Genomic evolution and insights into agronomic trait innovations of Sesamum species.</title>
        <authorList>
            <person name="Miao H."/>
            <person name="Wang L."/>
            <person name="Qu L."/>
            <person name="Liu H."/>
            <person name="Sun Y."/>
            <person name="Le M."/>
            <person name="Wang Q."/>
            <person name="Wei S."/>
            <person name="Zheng Y."/>
            <person name="Lin W."/>
            <person name="Duan Y."/>
            <person name="Cao H."/>
            <person name="Xiong S."/>
            <person name="Wang X."/>
            <person name="Wei L."/>
            <person name="Li C."/>
            <person name="Ma Q."/>
            <person name="Ju M."/>
            <person name="Zhao R."/>
            <person name="Li G."/>
            <person name="Mu C."/>
            <person name="Tian Q."/>
            <person name="Mei H."/>
            <person name="Zhang T."/>
            <person name="Gao T."/>
            <person name="Zhang H."/>
        </authorList>
    </citation>
    <scope>NUCLEOTIDE SEQUENCE</scope>
    <source>
        <strain evidence="2">G01</strain>
    </source>
</reference>
<organism evidence="2">
    <name type="scientific">Sesamum angustifolium</name>
    <dbReference type="NCBI Taxonomy" id="2727405"/>
    <lineage>
        <taxon>Eukaryota</taxon>
        <taxon>Viridiplantae</taxon>
        <taxon>Streptophyta</taxon>
        <taxon>Embryophyta</taxon>
        <taxon>Tracheophyta</taxon>
        <taxon>Spermatophyta</taxon>
        <taxon>Magnoliopsida</taxon>
        <taxon>eudicotyledons</taxon>
        <taxon>Gunneridae</taxon>
        <taxon>Pentapetalae</taxon>
        <taxon>asterids</taxon>
        <taxon>lamiids</taxon>
        <taxon>Lamiales</taxon>
        <taxon>Pedaliaceae</taxon>
        <taxon>Sesamum</taxon>
    </lineage>
</organism>
<dbReference type="EMBL" id="JACGWK010000014">
    <property type="protein sequence ID" value="KAL0317124.1"/>
    <property type="molecule type" value="Genomic_DNA"/>
</dbReference>
<evidence type="ECO:0000256" key="1">
    <source>
        <dbReference type="SAM" id="MobiDB-lite"/>
    </source>
</evidence>
<name>A0AAW2LFB4_9LAMI</name>
<feature type="compositionally biased region" description="Low complexity" evidence="1">
    <location>
        <begin position="44"/>
        <end position="63"/>
    </location>
</feature>
<proteinExistence type="predicted"/>
<dbReference type="AlphaFoldDB" id="A0AAW2LFB4"/>
<feature type="region of interest" description="Disordered" evidence="1">
    <location>
        <begin position="42"/>
        <end position="90"/>
    </location>
</feature>